<dbReference type="PANTHER" id="PTHR24120">
    <property type="entry name" value="GH07239P"/>
    <property type="match status" value="1"/>
</dbReference>
<dbReference type="RefSeq" id="WP_280102770.1">
    <property type="nucleotide sequence ID" value="NZ_CP122959.1"/>
</dbReference>
<protein>
    <submittedName>
        <fullName evidence="4">Uncharacterized protein</fullName>
    </submittedName>
</protein>
<name>A0AAF0K3V5_LATSK</name>
<feature type="signal peptide" evidence="3">
    <location>
        <begin position="1"/>
        <end position="36"/>
    </location>
</feature>
<evidence type="ECO:0000313" key="5">
    <source>
        <dbReference type="Proteomes" id="UP001179858"/>
    </source>
</evidence>
<accession>A0AAF0K3V5</accession>
<keyword evidence="2" id="KW-0472">Membrane</keyword>
<feature type="compositionally biased region" description="Low complexity" evidence="1">
    <location>
        <begin position="266"/>
        <end position="471"/>
    </location>
</feature>
<feature type="transmembrane region" description="Helical" evidence="2">
    <location>
        <begin position="511"/>
        <end position="531"/>
    </location>
</feature>
<evidence type="ECO:0000256" key="1">
    <source>
        <dbReference type="SAM" id="MobiDB-lite"/>
    </source>
</evidence>
<dbReference type="PANTHER" id="PTHR24120:SF4">
    <property type="entry name" value="GH07239P"/>
    <property type="match status" value="1"/>
</dbReference>
<evidence type="ECO:0000313" key="4">
    <source>
        <dbReference type="EMBL" id="WGI18889.1"/>
    </source>
</evidence>
<dbReference type="Proteomes" id="UP001179858">
    <property type="component" value="Chromosome"/>
</dbReference>
<sequence length="535" mass="56013">MKLKKTQGFQTMGKRTLFTSMAAVALLGSTTTAVMATTAQHVDAVSNQVSPKILMPGDTVTANARVHVLKDGVLTWLTIPNVTKTVGNTWVDWTIPAPVIDGYTPDEDTMVISYISDKNVFNTESNIIYTKNGGTNGIPASTPDKKLGDYTFNIDSSSNPGFNQRLEYTGANEWTPNDSQFDVTVRGSNFSDWSIEAYRPDDPSQKTDAYLDMMTSGILTSPQLGTHRVPITRYYGFYEKVLNVEGYINVTVTLDGKTTGDLNHIGENNNSSNESSNSSSSSNSESSSESSSQESSNSSSSSNSESSSESSSQESSHSNSSSNSESSSESSSQESSNSNSSSSSESSSDSSNQESSHSNSSSNSESSSESSSQESSNSNSSSSSESGSDSSNQESSHSNSSSNSESSSESSSQESSNSNSSSNSGSSSDTTSHTTGSSSMSSSDQSTSTHKTPGTTTSNGAGSTSHSANGTVNVTDHQGTTTNSADKTKPVTAEKGNKPTTLLQTGQDNHGMTIATIFAGIVASLAGLFVFGKRF</sequence>
<gene>
    <name evidence="4" type="ORF">QBD03_09070</name>
</gene>
<dbReference type="AlphaFoldDB" id="A0AAF0K3V5"/>
<feature type="compositionally biased region" description="Polar residues" evidence="1">
    <location>
        <begin position="472"/>
        <end position="485"/>
    </location>
</feature>
<feature type="chain" id="PRO_5042143473" evidence="3">
    <location>
        <begin position="37"/>
        <end position="535"/>
    </location>
</feature>
<keyword evidence="2" id="KW-0812">Transmembrane</keyword>
<proteinExistence type="predicted"/>
<feature type="region of interest" description="Disordered" evidence="1">
    <location>
        <begin position="261"/>
        <end position="506"/>
    </location>
</feature>
<dbReference type="EMBL" id="CP122959">
    <property type="protein sequence ID" value="WGI18889.1"/>
    <property type="molecule type" value="Genomic_DNA"/>
</dbReference>
<evidence type="ECO:0000256" key="2">
    <source>
        <dbReference type="SAM" id="Phobius"/>
    </source>
</evidence>
<keyword evidence="2" id="KW-1133">Transmembrane helix</keyword>
<reference evidence="4" key="1">
    <citation type="submission" date="2023-04" db="EMBL/GenBank/DDBJ databases">
        <title>Novel strain of Lactilactobacillus sakei and use thereof.</title>
        <authorList>
            <person name="Kim S.Y."/>
        </authorList>
    </citation>
    <scope>NUCLEOTIDE SEQUENCE</scope>
    <source>
        <strain evidence="4">HUP1</strain>
    </source>
</reference>
<keyword evidence="3" id="KW-0732">Signal</keyword>
<evidence type="ECO:0000256" key="3">
    <source>
        <dbReference type="SAM" id="SignalP"/>
    </source>
</evidence>
<organism evidence="4 5">
    <name type="scientific">Latilactobacillus sakei</name>
    <name type="common">Lactobacillus sakei</name>
    <dbReference type="NCBI Taxonomy" id="1599"/>
    <lineage>
        <taxon>Bacteria</taxon>
        <taxon>Bacillati</taxon>
        <taxon>Bacillota</taxon>
        <taxon>Bacilli</taxon>
        <taxon>Lactobacillales</taxon>
        <taxon>Lactobacillaceae</taxon>
        <taxon>Latilactobacillus</taxon>
    </lineage>
</organism>